<dbReference type="GO" id="GO:0015562">
    <property type="term" value="F:efflux transmembrane transporter activity"/>
    <property type="evidence" value="ECO:0007669"/>
    <property type="project" value="InterPro"/>
</dbReference>
<dbReference type="InterPro" id="IPR003423">
    <property type="entry name" value="OMP_efflux"/>
</dbReference>
<evidence type="ECO:0000313" key="4">
    <source>
        <dbReference type="EMBL" id="AAS66856.1"/>
    </source>
</evidence>
<dbReference type="AlphaFoldDB" id="Q6R8C0"/>
<dbReference type="SUPFAM" id="SSF56954">
    <property type="entry name" value="Outer membrane efflux proteins (OEP)"/>
    <property type="match status" value="1"/>
</dbReference>
<dbReference type="EMBL" id="AY508229">
    <property type="protein sequence ID" value="AAS66856.1"/>
    <property type="molecule type" value="Genomic_DNA"/>
</dbReference>
<comment type="similarity">
    <text evidence="2">Belongs to the outer membrane factor (OMF) (TC 1.B.17) family.</text>
</comment>
<feature type="region of interest" description="Disordered" evidence="3">
    <location>
        <begin position="26"/>
        <end position="47"/>
    </location>
</feature>
<evidence type="ECO:0000256" key="1">
    <source>
        <dbReference type="ARBA" id="ARBA00004459"/>
    </source>
</evidence>
<feature type="compositionally biased region" description="Polar residues" evidence="3">
    <location>
        <begin position="27"/>
        <end position="39"/>
    </location>
</feature>
<dbReference type="PANTHER" id="PTHR30203">
    <property type="entry name" value="OUTER MEMBRANE CATION EFFLUX PROTEIN"/>
    <property type="match status" value="1"/>
</dbReference>
<dbReference type="Gene3D" id="1.20.1600.10">
    <property type="entry name" value="Outer membrane efflux proteins (OEP)"/>
    <property type="match status" value="1"/>
</dbReference>
<name>Q6R8C0_SODGL</name>
<accession>Q6R8C0</accession>
<protein>
    <submittedName>
        <fullName evidence="4">CusC</fullName>
    </submittedName>
</protein>
<gene>
    <name evidence="4" type="primary">cusC</name>
</gene>
<organism evidence="4">
    <name type="scientific">Sodalis glossinidius</name>
    <dbReference type="NCBI Taxonomy" id="63612"/>
    <lineage>
        <taxon>Bacteria</taxon>
        <taxon>Pseudomonadati</taxon>
        <taxon>Pseudomonadota</taxon>
        <taxon>Gammaproteobacteria</taxon>
        <taxon>Enterobacterales</taxon>
        <taxon>Bruguierivoracaceae</taxon>
        <taxon>Sodalis</taxon>
    </lineage>
</organism>
<evidence type="ECO:0000256" key="3">
    <source>
        <dbReference type="SAM" id="MobiDB-lite"/>
    </source>
</evidence>
<proteinExistence type="inferred from homology"/>
<reference evidence="4" key="1">
    <citation type="journal article" date="2005" name="Mol. Biol. Evol.">
        <title>Degenerative evolution and functional diversification of type-III secretion systems in the insect endosymbiont Sodalis glossinidius.</title>
        <authorList>
            <person name="Dale C."/>
            <person name="Jones T."/>
            <person name="Pontes M."/>
        </authorList>
    </citation>
    <scope>NUCLEOTIDE SEQUENCE</scope>
</reference>
<dbReference type="Gene3D" id="2.20.200.10">
    <property type="entry name" value="Outer membrane efflux proteins (OEP)"/>
    <property type="match status" value="1"/>
</dbReference>
<dbReference type="PANTHER" id="PTHR30203:SF33">
    <property type="entry name" value="BLR4455 PROTEIN"/>
    <property type="match status" value="1"/>
</dbReference>
<dbReference type="InterPro" id="IPR010131">
    <property type="entry name" value="MdtP/NodT-like"/>
</dbReference>
<dbReference type="Pfam" id="PF02321">
    <property type="entry name" value="OEP"/>
    <property type="match status" value="1"/>
</dbReference>
<comment type="subcellular location">
    <subcellularLocation>
        <location evidence="1">Cell outer membrane</location>
        <topology evidence="1">Lipid-anchor</topology>
    </subcellularLocation>
</comment>
<evidence type="ECO:0000256" key="2">
    <source>
        <dbReference type="ARBA" id="ARBA00007613"/>
    </source>
</evidence>
<sequence>MNDTHRALKFIPLALARQSRADLYPSVTGTASSNRSGNRSATTNSHSATASWELDLWGKLRHTLEENRASAQASEAELANITLSAQSTLAQDYFQLRVMDQQLALYQQSITAYERYVRIIGIKYQAGSEGRDRRRQSGLLS</sequence>